<dbReference type="Proteomes" id="UP000192911">
    <property type="component" value="Unassembled WGS sequence"/>
</dbReference>
<accession>A0A1X7GJW2</accession>
<dbReference type="Pfam" id="PF12306">
    <property type="entry name" value="PixA"/>
    <property type="match status" value="1"/>
</dbReference>
<dbReference type="GeneID" id="95552105"/>
<dbReference type="RefSeq" id="WP_085229865.1">
    <property type="nucleotide sequence ID" value="NZ_BSQD01000014.1"/>
</dbReference>
<gene>
    <name evidence="2" type="ORF">SAMN06295900_116119</name>
</gene>
<name>A0A1X7GJW2_TRICW</name>
<dbReference type="EMBL" id="FXAH01000016">
    <property type="protein sequence ID" value="SMF70885.1"/>
    <property type="molecule type" value="Genomic_DNA"/>
</dbReference>
<reference evidence="3" key="1">
    <citation type="submission" date="2017-04" db="EMBL/GenBank/DDBJ databases">
        <authorList>
            <person name="Varghese N."/>
            <person name="Submissions S."/>
        </authorList>
    </citation>
    <scope>NUCLEOTIDE SEQUENCE [LARGE SCALE GENOMIC DNA]</scope>
    <source>
        <strain evidence="3">Ballard 720</strain>
    </source>
</reference>
<proteinExistence type="predicted"/>
<dbReference type="OrthoDB" id="8705346at2"/>
<evidence type="ECO:0000313" key="3">
    <source>
        <dbReference type="Proteomes" id="UP000192911"/>
    </source>
</evidence>
<dbReference type="STRING" id="28094.SAMN06295900_116119"/>
<dbReference type="Gene3D" id="2.60.40.3910">
    <property type="entry name" value="Inclusion body protein"/>
    <property type="match status" value="1"/>
</dbReference>
<dbReference type="InterPro" id="IPR038712">
    <property type="entry name" value="PixA-like_sf"/>
</dbReference>
<sequence>MAVRDVLIVVDAQRIVQSYGRNDAGRTGEYVPLGQGGEGQGFVYMFATYSDARGEGSSELDIGANAGDTIRWRMASISEGNNYSCFMTHFVFTGPANYSEFITEPQQKYETIKTLQIDKKAPMLRGVVPIERDDFYWEATMIKPGRLVYHTKFLVFCSDGGGTTTGGGGGNNDPYGGYQWDPFID</sequence>
<protein>
    <submittedName>
        <fullName evidence="2">Inclusion body protein</fullName>
    </submittedName>
</protein>
<dbReference type="InterPro" id="IPR021087">
    <property type="entry name" value="Uncharacterised_PixA/AidA"/>
</dbReference>
<organism evidence="2 3">
    <name type="scientific">Trinickia caryophylli</name>
    <name type="common">Paraburkholderia caryophylli</name>
    <dbReference type="NCBI Taxonomy" id="28094"/>
    <lineage>
        <taxon>Bacteria</taxon>
        <taxon>Pseudomonadati</taxon>
        <taxon>Pseudomonadota</taxon>
        <taxon>Betaproteobacteria</taxon>
        <taxon>Burkholderiales</taxon>
        <taxon>Burkholderiaceae</taxon>
        <taxon>Trinickia</taxon>
    </lineage>
</organism>
<evidence type="ECO:0000256" key="1">
    <source>
        <dbReference type="SAM" id="MobiDB-lite"/>
    </source>
</evidence>
<feature type="region of interest" description="Disordered" evidence="1">
    <location>
        <begin position="165"/>
        <end position="185"/>
    </location>
</feature>
<keyword evidence="3" id="KW-1185">Reference proteome</keyword>
<dbReference type="AlphaFoldDB" id="A0A1X7GJW2"/>
<evidence type="ECO:0000313" key="2">
    <source>
        <dbReference type="EMBL" id="SMF70885.1"/>
    </source>
</evidence>